<feature type="domain" description="HAMP" evidence="4">
    <location>
        <begin position="240"/>
        <end position="292"/>
    </location>
</feature>
<organism evidence="6 7">
    <name type="scientific">Bradyrhizobium shewense</name>
    <dbReference type="NCBI Taxonomy" id="1761772"/>
    <lineage>
        <taxon>Bacteria</taxon>
        <taxon>Pseudomonadati</taxon>
        <taxon>Pseudomonadota</taxon>
        <taxon>Alphaproteobacteria</taxon>
        <taxon>Hyphomicrobiales</taxon>
        <taxon>Nitrobacteraceae</taxon>
        <taxon>Bradyrhizobium</taxon>
    </lineage>
</organism>
<dbReference type="SUPFAM" id="SSF141868">
    <property type="entry name" value="EAL domain-like"/>
    <property type="match status" value="1"/>
</dbReference>
<dbReference type="RefSeq" id="WP_091956630.1">
    <property type="nucleotide sequence ID" value="NZ_FMAI01000005.1"/>
</dbReference>
<dbReference type="CDD" id="cd01948">
    <property type="entry name" value="EAL"/>
    <property type="match status" value="1"/>
</dbReference>
<dbReference type="GO" id="GO:0007165">
    <property type="term" value="P:signal transduction"/>
    <property type="evidence" value="ECO:0007669"/>
    <property type="project" value="InterPro"/>
</dbReference>
<feature type="domain" description="GGDEF" evidence="5">
    <location>
        <begin position="576"/>
        <end position="709"/>
    </location>
</feature>
<sequence>MSLFVVGKFGNQSKAVLEAFQSVTAWFSCFVSARGSIRIAILCFCLAMSAIAVGLGGYSVLGIRHAGDLVARTFDESLMSINYARAAGADFAAMRVASSRVTRHPSTRARLDDEIDKLAKTLSEDVTIAAERSQSARAARAAAKVKEAASAWVAIHRRPLQASTDGTGQDEASAREIDGVDQLSNLVNQQIELLVNYTAGDGFLFRQRALAAIKRDLQLNVVALTVALVLSGLFSWLLARRIIGPVAIASKAARSIADGDLNADIPRGSSDELGSLLAAMRKMRDNIREMVDREVAQRRSAQARLSDALENSREGIVLLDASGQIALVNSRASEFIGCSSQLVHPDLFRVEQVPSDESAGAEITQREVSHDVEGLASEARLPDGRWLRVSRSPTQEGGVILVYSDITGLKRQEAELHATNLRLDAALTHMSQGLCLYDSEARLQVVNRRFCEIFDLSPELVTPGMTFEEVLGLSVAAGNHGGQKVPDLLAEREKVLPRHESGNYLQRRNDGRVISIGHRSTSDGGWLVSCEDVTEQQRAQSQITFMARHDDLTRLPNRSLFAERIENAVAEAGRGSGFAVFCLDLDNFKQINDTLGHPVGDGLLCAVADRLSACVREIDTVARLGGDEFAIIQSDVQNAEDAERLARRVVECIGAPYELNGHRVIVGCSVGIALAPGDGMTREKLLKNADMALYRSKAGGRGTWRFFEPAMDASVQSRRALELDLREAMAKDEFTLFYQPIYDLRMDRISGFEALLRWPHPKRGLVPPDQFIPIAEDIGLITPLGEWVLNRACEQAAGWPSELKIAVNVSATQIRDPRFIEVVASALDASRIAPQRLELEITESVLLGNSAETIATLHKLKAQGLSIALDDFGTGYSSLSYLRSFPFDKLKIDQSFVRDATATNGSKLIVRAITSLGKGLGITTTAEGVETIEQLNQIEAEGCNEVQGFLFSRPVPATEIASTILNLRGGLARRQLSGAMTG</sequence>
<dbReference type="SMART" id="SM00267">
    <property type="entry name" value="GGDEF"/>
    <property type="match status" value="1"/>
</dbReference>
<evidence type="ECO:0000313" key="6">
    <source>
        <dbReference type="EMBL" id="SCB31939.1"/>
    </source>
</evidence>
<dbReference type="InterPro" id="IPR003660">
    <property type="entry name" value="HAMP_dom"/>
</dbReference>
<dbReference type="SMART" id="SM00304">
    <property type="entry name" value="HAMP"/>
    <property type="match status" value="1"/>
</dbReference>
<feature type="transmembrane region" description="Helical" evidence="1">
    <location>
        <begin position="37"/>
        <end position="61"/>
    </location>
</feature>
<dbReference type="EMBL" id="FMAI01000005">
    <property type="protein sequence ID" value="SCB31939.1"/>
    <property type="molecule type" value="Genomic_DNA"/>
</dbReference>
<keyword evidence="1" id="KW-0472">Membrane</keyword>
<dbReference type="InterPro" id="IPR000014">
    <property type="entry name" value="PAS"/>
</dbReference>
<evidence type="ECO:0000256" key="1">
    <source>
        <dbReference type="SAM" id="Phobius"/>
    </source>
</evidence>
<dbReference type="SUPFAM" id="SSF55073">
    <property type="entry name" value="Nucleotide cyclase"/>
    <property type="match status" value="1"/>
</dbReference>
<evidence type="ECO:0000259" key="5">
    <source>
        <dbReference type="PROSITE" id="PS50887"/>
    </source>
</evidence>
<evidence type="ECO:0000259" key="4">
    <source>
        <dbReference type="PROSITE" id="PS50885"/>
    </source>
</evidence>
<dbReference type="Gene3D" id="3.30.70.270">
    <property type="match status" value="1"/>
</dbReference>
<name>A0A1C3VW41_9BRAD</name>
<dbReference type="Gene3D" id="3.20.20.450">
    <property type="entry name" value="EAL domain"/>
    <property type="match status" value="1"/>
</dbReference>
<feature type="domain" description="PAS" evidence="2">
    <location>
        <begin position="301"/>
        <end position="337"/>
    </location>
</feature>
<feature type="domain" description="EAL" evidence="3">
    <location>
        <begin position="718"/>
        <end position="968"/>
    </location>
</feature>
<dbReference type="PROSITE" id="PS50883">
    <property type="entry name" value="EAL"/>
    <property type="match status" value="1"/>
</dbReference>
<reference evidence="7" key="1">
    <citation type="submission" date="2016-08" db="EMBL/GenBank/DDBJ databases">
        <authorList>
            <person name="Varghese N."/>
            <person name="Submissions Spin"/>
        </authorList>
    </citation>
    <scope>NUCLEOTIDE SEQUENCE [LARGE SCALE GENOMIC DNA]</scope>
    <source>
        <strain evidence="7">ERR11</strain>
    </source>
</reference>
<proteinExistence type="predicted"/>
<dbReference type="SMART" id="SM00091">
    <property type="entry name" value="PAS"/>
    <property type="match status" value="2"/>
</dbReference>
<dbReference type="SUPFAM" id="SSF55785">
    <property type="entry name" value="PYP-like sensor domain (PAS domain)"/>
    <property type="match status" value="3"/>
</dbReference>
<dbReference type="InterPro" id="IPR000160">
    <property type="entry name" value="GGDEF_dom"/>
</dbReference>
<dbReference type="PROSITE" id="PS50112">
    <property type="entry name" value="PAS"/>
    <property type="match status" value="1"/>
</dbReference>
<dbReference type="PANTHER" id="PTHR44757:SF2">
    <property type="entry name" value="BIOFILM ARCHITECTURE MAINTENANCE PROTEIN MBAA"/>
    <property type="match status" value="1"/>
</dbReference>
<dbReference type="FunFam" id="3.20.20.450:FF:000001">
    <property type="entry name" value="Cyclic di-GMP phosphodiesterase yahA"/>
    <property type="match status" value="1"/>
</dbReference>
<dbReference type="InterPro" id="IPR035919">
    <property type="entry name" value="EAL_sf"/>
</dbReference>
<dbReference type="CDD" id="cd06225">
    <property type="entry name" value="HAMP"/>
    <property type="match status" value="1"/>
</dbReference>
<dbReference type="PROSITE" id="PS50887">
    <property type="entry name" value="GGDEF"/>
    <property type="match status" value="1"/>
</dbReference>
<accession>A0A1C3VW41</accession>
<dbReference type="SUPFAM" id="SSF158472">
    <property type="entry name" value="HAMP domain-like"/>
    <property type="match status" value="1"/>
</dbReference>
<evidence type="ECO:0000259" key="2">
    <source>
        <dbReference type="PROSITE" id="PS50112"/>
    </source>
</evidence>
<dbReference type="InterPro" id="IPR035965">
    <property type="entry name" value="PAS-like_dom_sf"/>
</dbReference>
<dbReference type="InterPro" id="IPR043128">
    <property type="entry name" value="Rev_trsase/Diguanyl_cyclase"/>
</dbReference>
<evidence type="ECO:0000313" key="7">
    <source>
        <dbReference type="Proteomes" id="UP000199184"/>
    </source>
</evidence>
<dbReference type="InterPro" id="IPR001633">
    <property type="entry name" value="EAL_dom"/>
</dbReference>
<dbReference type="InterPro" id="IPR029787">
    <property type="entry name" value="Nucleotide_cyclase"/>
</dbReference>
<dbReference type="Pfam" id="PF00990">
    <property type="entry name" value="GGDEF"/>
    <property type="match status" value="1"/>
</dbReference>
<keyword evidence="1" id="KW-0812">Transmembrane</keyword>
<dbReference type="Proteomes" id="UP000199184">
    <property type="component" value="Unassembled WGS sequence"/>
</dbReference>
<dbReference type="Pfam" id="PF00563">
    <property type="entry name" value="EAL"/>
    <property type="match status" value="1"/>
</dbReference>
<feature type="transmembrane region" description="Helical" evidence="1">
    <location>
        <begin position="217"/>
        <end position="239"/>
    </location>
</feature>
<dbReference type="NCBIfam" id="TIGR00254">
    <property type="entry name" value="GGDEF"/>
    <property type="match status" value="1"/>
</dbReference>
<dbReference type="Gene3D" id="3.30.450.20">
    <property type="entry name" value="PAS domain"/>
    <property type="match status" value="2"/>
</dbReference>
<dbReference type="InterPro" id="IPR052155">
    <property type="entry name" value="Biofilm_reg_signaling"/>
</dbReference>
<dbReference type="NCBIfam" id="TIGR00229">
    <property type="entry name" value="sensory_box"/>
    <property type="match status" value="1"/>
</dbReference>
<protein>
    <submittedName>
        <fullName evidence="6">PAS domain S-box-containing protein/diguanylate cyclase (GGDEF) domain-containing protein</fullName>
    </submittedName>
</protein>
<dbReference type="Gene3D" id="6.10.340.10">
    <property type="match status" value="1"/>
</dbReference>
<dbReference type="PANTHER" id="PTHR44757">
    <property type="entry name" value="DIGUANYLATE CYCLASE DGCP"/>
    <property type="match status" value="1"/>
</dbReference>
<dbReference type="CDD" id="cd01949">
    <property type="entry name" value="GGDEF"/>
    <property type="match status" value="1"/>
</dbReference>
<dbReference type="AlphaFoldDB" id="A0A1C3VW41"/>
<dbReference type="GO" id="GO:0016020">
    <property type="term" value="C:membrane"/>
    <property type="evidence" value="ECO:0007669"/>
    <property type="project" value="InterPro"/>
</dbReference>
<dbReference type="CDD" id="cd00130">
    <property type="entry name" value="PAS"/>
    <property type="match status" value="1"/>
</dbReference>
<evidence type="ECO:0000259" key="3">
    <source>
        <dbReference type="PROSITE" id="PS50883"/>
    </source>
</evidence>
<dbReference type="PROSITE" id="PS50885">
    <property type="entry name" value="HAMP"/>
    <property type="match status" value="1"/>
</dbReference>
<dbReference type="Pfam" id="PF12860">
    <property type="entry name" value="PAS_7"/>
    <property type="match status" value="2"/>
</dbReference>
<gene>
    <name evidence="6" type="ORF">GA0061098_1005345</name>
</gene>
<keyword evidence="7" id="KW-1185">Reference proteome</keyword>
<dbReference type="SMART" id="SM00052">
    <property type="entry name" value="EAL"/>
    <property type="match status" value="1"/>
</dbReference>
<dbReference type="Pfam" id="PF00672">
    <property type="entry name" value="HAMP"/>
    <property type="match status" value="1"/>
</dbReference>
<keyword evidence="1" id="KW-1133">Transmembrane helix</keyword>